<keyword evidence="4" id="KW-1185">Reference proteome</keyword>
<evidence type="ECO:0000313" key="4">
    <source>
        <dbReference type="Proteomes" id="UP000030206"/>
    </source>
</evidence>
<dbReference type="GeneID" id="24607078"/>
<evidence type="ECO:0000259" key="2">
    <source>
        <dbReference type="Pfam" id="PF24040"/>
    </source>
</evidence>
<proteinExistence type="predicted"/>
<dbReference type="Pfam" id="PF24040">
    <property type="entry name" value="DUF7349"/>
    <property type="match status" value="1"/>
</dbReference>
<name>A0A0A0RS61_9CAUD</name>
<feature type="region of interest" description="Disordered" evidence="1">
    <location>
        <begin position="35"/>
        <end position="74"/>
    </location>
</feature>
<gene>
    <name evidence="3" type="ORF">CPT_Mater179</name>
</gene>
<sequence>MLINKSLANKEVATEFGVIQFNDKGESKDLKADQEKKLAELPGFELKSAATKPADKKEDKKEDEKPAAKKQAKK</sequence>
<dbReference type="Proteomes" id="UP000030206">
    <property type="component" value="Segment"/>
</dbReference>
<dbReference type="InterPro" id="IPR055773">
    <property type="entry name" value="DUF7349"/>
</dbReference>
<dbReference type="KEGG" id="vg:24607078"/>
<evidence type="ECO:0000313" key="3">
    <source>
        <dbReference type="EMBL" id="AIW03336.1"/>
    </source>
</evidence>
<dbReference type="RefSeq" id="YP_009151138.1">
    <property type="nucleotide sequence ID" value="NC_027366.1"/>
</dbReference>
<dbReference type="OrthoDB" id="27548at10239"/>
<reference evidence="3" key="1">
    <citation type="submission" date="2014-07" db="EMBL/GenBank/DDBJ databases">
        <title>Complete Genome of Bacillus megaterium Myophage Mater.</title>
        <authorList>
            <person name="Lancaster J.C."/>
            <person name="Hodde M.K."/>
            <person name="Hernandez A.C."/>
            <person name="Everett G.F.K."/>
        </authorList>
    </citation>
    <scope>NUCLEOTIDE SEQUENCE [LARGE SCALE GENOMIC DNA]</scope>
</reference>
<feature type="domain" description="DUF7349" evidence="2">
    <location>
        <begin position="4"/>
        <end position="52"/>
    </location>
</feature>
<organism evidence="3 4">
    <name type="scientific">Bacillus phage Mater</name>
    <dbReference type="NCBI Taxonomy" id="1540090"/>
    <lineage>
        <taxon>Viruses</taxon>
        <taxon>Duplodnaviria</taxon>
        <taxon>Heunggongvirae</taxon>
        <taxon>Uroviricota</taxon>
        <taxon>Caudoviricetes</taxon>
        <taxon>Herelleviridae</taxon>
        <taxon>Bastillevirinae</taxon>
        <taxon>Matervirus</taxon>
        <taxon>Matervirus mater</taxon>
    </lineage>
</organism>
<feature type="compositionally biased region" description="Basic and acidic residues" evidence="1">
    <location>
        <begin position="53"/>
        <end position="67"/>
    </location>
</feature>
<protein>
    <recommendedName>
        <fullName evidence="2">DUF7349 domain-containing protein</fullName>
    </recommendedName>
</protein>
<evidence type="ECO:0000256" key="1">
    <source>
        <dbReference type="SAM" id="MobiDB-lite"/>
    </source>
</evidence>
<dbReference type="EMBL" id="KM236245">
    <property type="protein sequence ID" value="AIW03336.1"/>
    <property type="molecule type" value="Genomic_DNA"/>
</dbReference>
<accession>A0A0A0RS61</accession>